<dbReference type="EMBL" id="QGGP01000004">
    <property type="protein sequence ID" value="PWK18488.1"/>
    <property type="molecule type" value="Genomic_DNA"/>
</dbReference>
<keyword evidence="1" id="KW-0472">Membrane</keyword>
<gene>
    <name evidence="2" type="ORF">LX78_01794</name>
</gene>
<proteinExistence type="predicted"/>
<comment type="caution">
    <text evidence="2">The sequence shown here is derived from an EMBL/GenBank/DDBJ whole genome shotgun (WGS) entry which is preliminary data.</text>
</comment>
<dbReference type="Pfam" id="PF19578">
    <property type="entry name" value="DUF6090"/>
    <property type="match status" value="1"/>
</dbReference>
<keyword evidence="3" id="KW-1185">Reference proteome</keyword>
<evidence type="ECO:0000313" key="2">
    <source>
        <dbReference type="EMBL" id="PWK18488.1"/>
    </source>
</evidence>
<organism evidence="2 3">
    <name type="scientific">Xanthomarina spongicola</name>
    <dbReference type="NCBI Taxonomy" id="570520"/>
    <lineage>
        <taxon>Bacteria</taxon>
        <taxon>Pseudomonadati</taxon>
        <taxon>Bacteroidota</taxon>
        <taxon>Flavobacteriia</taxon>
        <taxon>Flavobacteriales</taxon>
        <taxon>Flavobacteriaceae</taxon>
        <taxon>Xanthomarina</taxon>
    </lineage>
</organism>
<sequence length="229" mass="26633">MDKGKTGRYFKYAIGEIILVVIGILIALQINNWNERKKEEQILNGIYSIIVEDLKSDIDELNGMLKTKKDFEPYFKKVMNDEMTKEDYKECPNCVYMALSYRTLTIEKRGYNLLENFGNTSSLRNDSLSLKITHFYSNQLTRLHTGDSATEKLVNSTLELWQKYNWFSGFVSGNNLDGFIDYTLNNPEYKNTASLYYLMHYTGTIKGLDSFIENATSMIHLIDKRLDKK</sequence>
<keyword evidence="1" id="KW-1133">Transmembrane helix</keyword>
<dbReference type="AlphaFoldDB" id="A0A316DLL2"/>
<protein>
    <submittedName>
        <fullName evidence="2">Uncharacterized protein</fullName>
    </submittedName>
</protein>
<accession>A0A316DLL2</accession>
<reference evidence="2 3" key="1">
    <citation type="submission" date="2018-05" db="EMBL/GenBank/DDBJ databases">
        <title>Genomic Encyclopedia of Archaeal and Bacterial Type Strains, Phase II (KMG-II): from individual species to whole genera.</title>
        <authorList>
            <person name="Goeker M."/>
        </authorList>
    </citation>
    <scope>NUCLEOTIDE SEQUENCE [LARGE SCALE GENOMIC DNA]</scope>
    <source>
        <strain evidence="2 3">DSM 22637</strain>
    </source>
</reference>
<evidence type="ECO:0000256" key="1">
    <source>
        <dbReference type="SAM" id="Phobius"/>
    </source>
</evidence>
<keyword evidence="1" id="KW-0812">Transmembrane</keyword>
<evidence type="ECO:0000313" key="3">
    <source>
        <dbReference type="Proteomes" id="UP000245430"/>
    </source>
</evidence>
<dbReference type="InterPro" id="IPR045749">
    <property type="entry name" value="DUF6090"/>
</dbReference>
<dbReference type="Proteomes" id="UP000245430">
    <property type="component" value="Unassembled WGS sequence"/>
</dbReference>
<feature type="transmembrane region" description="Helical" evidence="1">
    <location>
        <begin position="12"/>
        <end position="30"/>
    </location>
</feature>
<name>A0A316DLL2_9FLAO</name>